<proteinExistence type="predicted"/>
<dbReference type="Proteomes" id="UP000664073">
    <property type="component" value="Unassembled WGS sequence"/>
</dbReference>
<dbReference type="AlphaFoldDB" id="A0A939HP20"/>
<dbReference type="EMBL" id="JAFVMH010000017">
    <property type="protein sequence ID" value="MBO1326745.1"/>
    <property type="molecule type" value="Genomic_DNA"/>
</dbReference>
<keyword evidence="2" id="KW-1185">Reference proteome</keyword>
<gene>
    <name evidence="1" type="ORF">J2D77_16500</name>
</gene>
<accession>A0A939HP20</accession>
<dbReference type="RefSeq" id="WP_207847579.1">
    <property type="nucleotide sequence ID" value="NZ_JAFVMH010000017.1"/>
</dbReference>
<organism evidence="1 2">
    <name type="scientific">Acetobacter garciniae</name>
    <dbReference type="NCBI Taxonomy" id="2817435"/>
    <lineage>
        <taxon>Bacteria</taxon>
        <taxon>Pseudomonadati</taxon>
        <taxon>Pseudomonadota</taxon>
        <taxon>Alphaproteobacteria</taxon>
        <taxon>Acetobacterales</taxon>
        <taxon>Acetobacteraceae</taxon>
        <taxon>Acetobacter</taxon>
    </lineage>
</organism>
<name>A0A939HP20_9PROT</name>
<protein>
    <submittedName>
        <fullName evidence="1">Uncharacterized protein</fullName>
    </submittedName>
</protein>
<reference evidence="1" key="1">
    <citation type="submission" date="2021-03" db="EMBL/GenBank/DDBJ databases">
        <title>The complete genome sequence of Acetobacter sp. TBRC 12339.</title>
        <authorList>
            <person name="Charoenyingcharoen P."/>
            <person name="Yukphan P."/>
        </authorList>
    </citation>
    <scope>NUCLEOTIDE SEQUENCE</scope>
    <source>
        <strain evidence="1">TBRC 12339</strain>
    </source>
</reference>
<evidence type="ECO:0000313" key="1">
    <source>
        <dbReference type="EMBL" id="MBO1326745.1"/>
    </source>
</evidence>
<evidence type="ECO:0000313" key="2">
    <source>
        <dbReference type="Proteomes" id="UP000664073"/>
    </source>
</evidence>
<sequence>MTDTQTTVYLRCIMETYFGGEDASEEYECEIKINNKNILISYLGDNGMPVVWTGNDDSASGHYTLTCPSVAGKATLHRAPNTDRLEGSWLESGYTGMWRIELDN</sequence>
<comment type="caution">
    <text evidence="1">The sequence shown here is derived from an EMBL/GenBank/DDBJ whole genome shotgun (WGS) entry which is preliminary data.</text>
</comment>